<evidence type="ECO:0000313" key="2">
    <source>
        <dbReference type="Proteomes" id="UP000436694"/>
    </source>
</evidence>
<dbReference type="Gene3D" id="3.30.1360.120">
    <property type="entry name" value="Probable tRNA modification gtpase trme, domain 1"/>
    <property type="match status" value="1"/>
</dbReference>
<keyword evidence="2" id="KW-1185">Reference proteome</keyword>
<proteinExistence type="predicted"/>
<name>A0A844AXH3_9RHOB</name>
<dbReference type="Proteomes" id="UP000436694">
    <property type="component" value="Unassembled WGS sequence"/>
</dbReference>
<comment type="caution">
    <text evidence="1">The sequence shown here is derived from an EMBL/GenBank/DDBJ whole genome shotgun (WGS) entry which is preliminary data.</text>
</comment>
<dbReference type="Gene3D" id="3.30.70.1520">
    <property type="entry name" value="Heterotetrameric sarcosine oxidase"/>
    <property type="match status" value="1"/>
</dbReference>
<dbReference type="Pfam" id="PF04268">
    <property type="entry name" value="SoxG"/>
    <property type="match status" value="1"/>
</dbReference>
<evidence type="ECO:0000313" key="1">
    <source>
        <dbReference type="EMBL" id="MQY44278.1"/>
    </source>
</evidence>
<dbReference type="SUPFAM" id="SSF103025">
    <property type="entry name" value="Folate-binding domain"/>
    <property type="match status" value="1"/>
</dbReference>
<accession>A0A844AXH3</accession>
<protein>
    <submittedName>
        <fullName evidence="1">Sarcosine oxidase subunit gamma</fullName>
    </submittedName>
</protein>
<dbReference type="AlphaFoldDB" id="A0A844AXH3"/>
<gene>
    <name evidence="1" type="ORF">GG681_16650</name>
</gene>
<organism evidence="1 2">
    <name type="scientific">Tritonibacter aquimaris</name>
    <dbReference type="NCBI Taxonomy" id="2663379"/>
    <lineage>
        <taxon>Bacteria</taxon>
        <taxon>Pseudomonadati</taxon>
        <taxon>Pseudomonadota</taxon>
        <taxon>Alphaproteobacteria</taxon>
        <taxon>Rhodobacterales</taxon>
        <taxon>Paracoccaceae</taxon>
        <taxon>Tritonibacter</taxon>
    </lineage>
</organism>
<dbReference type="InterPro" id="IPR027266">
    <property type="entry name" value="TrmE/GcvT-like"/>
</dbReference>
<sequence length="191" mass="20118">MSNAVSVLNGASYSGLAEVKDAGLKGMITLRGDITSAKLAEAVKTVTGCAVPEVLKATTEGDTTVTWMAPDELLVVTGYEGVEAKVEALNGELKGEHALVVNVSDARAYFTVTGAAAREVLAKLAPIDLSPAKFLPGDFRRTRLAQAAGAFWLDQSESFHIVCFRSVGDYMFNLLKVAADPDSSVGVYATE</sequence>
<dbReference type="RefSeq" id="WP_153549172.1">
    <property type="nucleotide sequence ID" value="NZ_WIXK01000013.1"/>
</dbReference>
<reference evidence="1 2" key="1">
    <citation type="submission" date="2019-10" db="EMBL/GenBank/DDBJ databases">
        <title>Epibacterium sp. nov., isolated from seawater.</title>
        <authorList>
            <person name="Zhang X."/>
            <person name="Li N."/>
        </authorList>
    </citation>
    <scope>NUCLEOTIDE SEQUENCE [LARGE SCALE GENOMIC DNA]</scope>
    <source>
        <strain evidence="1 2">SM1969</strain>
    </source>
</reference>
<dbReference type="InterPro" id="IPR007375">
    <property type="entry name" value="SoxG"/>
</dbReference>
<dbReference type="EMBL" id="WIXK01000013">
    <property type="protein sequence ID" value="MQY44278.1"/>
    <property type="molecule type" value="Genomic_DNA"/>
</dbReference>